<reference evidence="2 3" key="1">
    <citation type="submission" date="2019-07" db="EMBL/GenBank/DDBJ databases">
        <title>Whole genome shotgun sequence of Oceanithermus desulfurans NBRC 100063.</title>
        <authorList>
            <person name="Hosoyama A."/>
            <person name="Uohara A."/>
            <person name="Ohji S."/>
            <person name="Ichikawa N."/>
        </authorList>
    </citation>
    <scope>NUCLEOTIDE SEQUENCE [LARGE SCALE GENOMIC DNA]</scope>
    <source>
        <strain evidence="2 3">NBRC 100063</strain>
    </source>
</reference>
<dbReference type="OrthoDB" id="9811610at2"/>
<dbReference type="InterPro" id="IPR021320">
    <property type="entry name" value="DUF2905"/>
</dbReference>
<feature type="transmembrane region" description="Helical" evidence="1">
    <location>
        <begin position="7"/>
        <end position="28"/>
    </location>
</feature>
<dbReference type="Pfam" id="PF11146">
    <property type="entry name" value="DUF2905"/>
    <property type="match status" value="1"/>
</dbReference>
<evidence type="ECO:0000313" key="3">
    <source>
        <dbReference type="Proteomes" id="UP000321827"/>
    </source>
</evidence>
<keyword evidence="1" id="KW-0812">Transmembrane</keyword>
<dbReference type="RefSeq" id="WP_147144916.1">
    <property type="nucleotide sequence ID" value="NZ_BJXN01000001.1"/>
</dbReference>
<organism evidence="2 3">
    <name type="scientific">Oceanithermus desulfurans NBRC 100063</name>
    <dbReference type="NCBI Taxonomy" id="1227550"/>
    <lineage>
        <taxon>Bacteria</taxon>
        <taxon>Thermotogati</taxon>
        <taxon>Deinococcota</taxon>
        <taxon>Deinococci</taxon>
        <taxon>Thermales</taxon>
        <taxon>Thermaceae</taxon>
        <taxon>Oceanithermus</taxon>
    </lineage>
</organism>
<evidence type="ECO:0008006" key="4">
    <source>
        <dbReference type="Google" id="ProtNLM"/>
    </source>
</evidence>
<sequence length="78" mass="8719">MSELGRWLVAVGLLIAFAGLLLWWWPALFGWFGHLPGDLRFERDGVRVYVPLVSMLLLSLGLTLGLNLALWLLAGLSR</sequence>
<evidence type="ECO:0000256" key="1">
    <source>
        <dbReference type="SAM" id="Phobius"/>
    </source>
</evidence>
<name>A0A511RGJ9_9DEIN</name>
<evidence type="ECO:0000313" key="2">
    <source>
        <dbReference type="EMBL" id="GEM88773.1"/>
    </source>
</evidence>
<accession>A0A511RGJ9</accession>
<comment type="caution">
    <text evidence="2">The sequence shown here is derived from an EMBL/GenBank/DDBJ whole genome shotgun (WGS) entry which is preliminary data.</text>
</comment>
<proteinExistence type="predicted"/>
<dbReference type="PANTHER" id="PTHR36443">
    <property type="entry name" value="BSR5223 PROTEIN"/>
    <property type="match status" value="1"/>
</dbReference>
<dbReference type="EMBL" id="BJXN01000001">
    <property type="protein sequence ID" value="GEM88773.1"/>
    <property type="molecule type" value="Genomic_DNA"/>
</dbReference>
<gene>
    <name evidence="2" type="ORF">ODE01S_02070</name>
</gene>
<protein>
    <recommendedName>
        <fullName evidence="4">DUF2905 domain-containing protein</fullName>
    </recommendedName>
</protein>
<dbReference type="PANTHER" id="PTHR36443:SF1">
    <property type="entry name" value="BSR5223 PROTEIN"/>
    <property type="match status" value="1"/>
</dbReference>
<feature type="transmembrane region" description="Helical" evidence="1">
    <location>
        <begin position="48"/>
        <end position="74"/>
    </location>
</feature>
<keyword evidence="1" id="KW-1133">Transmembrane helix</keyword>
<dbReference type="Proteomes" id="UP000321827">
    <property type="component" value="Unassembled WGS sequence"/>
</dbReference>
<dbReference type="AlphaFoldDB" id="A0A511RGJ9"/>
<keyword evidence="1" id="KW-0472">Membrane</keyword>